<proteinExistence type="predicted"/>
<protein>
    <submittedName>
        <fullName evidence="1">Uncharacterized protein</fullName>
    </submittedName>
</protein>
<dbReference type="Proteomes" id="UP001064048">
    <property type="component" value="Chromosome 21"/>
</dbReference>
<reference evidence="1 2" key="1">
    <citation type="journal article" date="2022" name="Genome Biol. Evol.">
        <title>The Spruce Budworm Genome: Reconstructing the Evolutionary History of Antifreeze Proteins.</title>
        <authorList>
            <person name="Beliveau C."/>
            <person name="Gagne P."/>
            <person name="Picq S."/>
            <person name="Vernygora O."/>
            <person name="Keeling C.I."/>
            <person name="Pinkney K."/>
            <person name="Doucet D."/>
            <person name="Wen F."/>
            <person name="Johnston J.S."/>
            <person name="Maaroufi H."/>
            <person name="Boyle B."/>
            <person name="Laroche J."/>
            <person name="Dewar K."/>
            <person name="Juretic N."/>
            <person name="Blackburn G."/>
            <person name="Nisole A."/>
            <person name="Brunet B."/>
            <person name="Brandao M."/>
            <person name="Lumley L."/>
            <person name="Duan J."/>
            <person name="Quan G."/>
            <person name="Lucarotti C.J."/>
            <person name="Roe A.D."/>
            <person name="Sperling F.A.H."/>
            <person name="Levesque R.C."/>
            <person name="Cusson M."/>
        </authorList>
    </citation>
    <scope>NUCLEOTIDE SEQUENCE [LARGE SCALE GENOMIC DNA]</scope>
    <source>
        <strain evidence="1">Glfc:IPQL:Cfum</strain>
    </source>
</reference>
<accession>A0ACC0KCN7</accession>
<sequence length="186" mass="21672">MLKLLDLSSNQLTELPKAIWKLQNLVTLKLDNNMLQKLPAPIGRIGSLRYLTVSKNALISLPCSLMQCKLEHLDLSTNNFNHHKENLEWKQHSPWDCYIGSLSHLASKIVLKYKLFYAPNVIPWTLVEFLDNANMCICGSPVVNDMFYRNKEYVLKDYFRVVVFDNNRTRTVAFECYYCSPKCFSR</sequence>
<gene>
    <name evidence="1" type="ORF">MSG28_012329</name>
</gene>
<keyword evidence="2" id="KW-1185">Reference proteome</keyword>
<evidence type="ECO:0000313" key="1">
    <source>
        <dbReference type="EMBL" id="KAI8434224.1"/>
    </source>
</evidence>
<dbReference type="EMBL" id="CM046121">
    <property type="protein sequence ID" value="KAI8434224.1"/>
    <property type="molecule type" value="Genomic_DNA"/>
</dbReference>
<organism evidence="1 2">
    <name type="scientific">Choristoneura fumiferana</name>
    <name type="common">Spruce budworm moth</name>
    <name type="synonym">Archips fumiferana</name>
    <dbReference type="NCBI Taxonomy" id="7141"/>
    <lineage>
        <taxon>Eukaryota</taxon>
        <taxon>Metazoa</taxon>
        <taxon>Ecdysozoa</taxon>
        <taxon>Arthropoda</taxon>
        <taxon>Hexapoda</taxon>
        <taxon>Insecta</taxon>
        <taxon>Pterygota</taxon>
        <taxon>Neoptera</taxon>
        <taxon>Endopterygota</taxon>
        <taxon>Lepidoptera</taxon>
        <taxon>Glossata</taxon>
        <taxon>Ditrysia</taxon>
        <taxon>Tortricoidea</taxon>
        <taxon>Tortricidae</taxon>
        <taxon>Tortricinae</taxon>
        <taxon>Choristoneura</taxon>
    </lineage>
</organism>
<evidence type="ECO:0000313" key="2">
    <source>
        <dbReference type="Proteomes" id="UP001064048"/>
    </source>
</evidence>
<comment type="caution">
    <text evidence="1">The sequence shown here is derived from an EMBL/GenBank/DDBJ whole genome shotgun (WGS) entry which is preliminary data.</text>
</comment>
<name>A0ACC0KCN7_CHOFU</name>